<dbReference type="OrthoDB" id="7635433at2759"/>
<accession>A0A6V7H9N1</accession>
<reference evidence="2" key="1">
    <citation type="submission" date="2020-07" db="EMBL/GenBank/DDBJ databases">
        <authorList>
            <person name="Nazaruddin N."/>
        </authorList>
    </citation>
    <scope>NUCLEOTIDE SEQUENCE</scope>
</reference>
<dbReference type="AlphaFoldDB" id="A0A6V7H9N1"/>
<comment type="caution">
    <text evidence="2">The sequence shown here is derived from an EMBL/GenBank/DDBJ whole genome shotgun (WGS) entry which is preliminary data.</text>
</comment>
<organism evidence="2 3">
    <name type="scientific">Heterotrigona itama</name>
    <dbReference type="NCBI Taxonomy" id="395501"/>
    <lineage>
        <taxon>Eukaryota</taxon>
        <taxon>Metazoa</taxon>
        <taxon>Ecdysozoa</taxon>
        <taxon>Arthropoda</taxon>
        <taxon>Hexapoda</taxon>
        <taxon>Insecta</taxon>
        <taxon>Pterygota</taxon>
        <taxon>Neoptera</taxon>
        <taxon>Endopterygota</taxon>
        <taxon>Hymenoptera</taxon>
        <taxon>Apocrita</taxon>
        <taxon>Aculeata</taxon>
        <taxon>Apoidea</taxon>
        <taxon>Anthophila</taxon>
        <taxon>Apidae</taxon>
        <taxon>Heterotrigona</taxon>
    </lineage>
</organism>
<dbReference type="EMBL" id="CAJDYZ010009489">
    <property type="protein sequence ID" value="CAD1476643.1"/>
    <property type="molecule type" value="Genomic_DNA"/>
</dbReference>
<evidence type="ECO:0000313" key="2">
    <source>
        <dbReference type="EMBL" id="CAD1476643.1"/>
    </source>
</evidence>
<gene>
    <name evidence="2" type="ORF">MHI_LOCUS658827</name>
</gene>
<proteinExistence type="predicted"/>
<sequence length="128" mass="14136">DLSIISPPSTISPTNTFAIPDIAMTTFCDTEQPVIAGDPLVIEVEKEIRRWPPEFDGETELRGEECSTRKRDIENWPGLGTISWCEEATEVETHHQQTAATTMGVAEDETPSSLTSHPNPNVNNSNQE</sequence>
<feature type="compositionally biased region" description="Polar residues" evidence="1">
    <location>
        <begin position="111"/>
        <end position="128"/>
    </location>
</feature>
<evidence type="ECO:0000256" key="1">
    <source>
        <dbReference type="SAM" id="MobiDB-lite"/>
    </source>
</evidence>
<feature type="non-terminal residue" evidence="2">
    <location>
        <position position="128"/>
    </location>
</feature>
<feature type="region of interest" description="Disordered" evidence="1">
    <location>
        <begin position="90"/>
        <end position="128"/>
    </location>
</feature>
<name>A0A6V7H9N1_9HYME</name>
<dbReference type="Proteomes" id="UP000752696">
    <property type="component" value="Unassembled WGS sequence"/>
</dbReference>
<evidence type="ECO:0000313" key="3">
    <source>
        <dbReference type="Proteomes" id="UP000752696"/>
    </source>
</evidence>
<feature type="non-terminal residue" evidence="2">
    <location>
        <position position="1"/>
    </location>
</feature>
<keyword evidence="3" id="KW-1185">Reference proteome</keyword>
<protein>
    <submittedName>
        <fullName evidence="2">Uncharacterized protein</fullName>
    </submittedName>
</protein>